<protein>
    <submittedName>
        <fullName evidence="1">Uncharacterized protein</fullName>
    </submittedName>
</protein>
<keyword evidence="2" id="KW-1185">Reference proteome</keyword>
<gene>
    <name evidence="1" type="ORF">GCM10025760_33300</name>
</gene>
<evidence type="ECO:0000313" key="1">
    <source>
        <dbReference type="EMBL" id="GAA5098280.1"/>
    </source>
</evidence>
<accession>A0ABP9MPP3</accession>
<organism evidence="1 2">
    <name type="scientific">Microbacterium yannicii</name>
    <dbReference type="NCBI Taxonomy" id="671622"/>
    <lineage>
        <taxon>Bacteria</taxon>
        <taxon>Bacillati</taxon>
        <taxon>Actinomycetota</taxon>
        <taxon>Actinomycetes</taxon>
        <taxon>Micrococcales</taxon>
        <taxon>Microbacteriaceae</taxon>
        <taxon>Microbacterium</taxon>
    </lineage>
</organism>
<dbReference type="Proteomes" id="UP001501407">
    <property type="component" value="Unassembled WGS sequence"/>
</dbReference>
<comment type="caution">
    <text evidence="1">The sequence shown here is derived from an EMBL/GenBank/DDBJ whole genome shotgun (WGS) entry which is preliminary data.</text>
</comment>
<evidence type="ECO:0000313" key="2">
    <source>
        <dbReference type="Proteomes" id="UP001501407"/>
    </source>
</evidence>
<name>A0ABP9MPP3_9MICO</name>
<dbReference type="EMBL" id="BAABKZ010000005">
    <property type="protein sequence ID" value="GAA5098280.1"/>
    <property type="molecule type" value="Genomic_DNA"/>
</dbReference>
<dbReference type="RefSeq" id="WP_194415481.1">
    <property type="nucleotide sequence ID" value="NZ_BAABKZ010000005.1"/>
</dbReference>
<sequence>MTTGEVTVEILSLDEVDSRHRELLDQVGVSVSELRSRAYAYELTIDELEVLRELERLEFLAGR</sequence>
<proteinExistence type="predicted"/>
<reference evidence="2" key="1">
    <citation type="journal article" date="2019" name="Int. J. Syst. Evol. Microbiol.">
        <title>The Global Catalogue of Microorganisms (GCM) 10K type strain sequencing project: providing services to taxonomists for standard genome sequencing and annotation.</title>
        <authorList>
            <consortium name="The Broad Institute Genomics Platform"/>
            <consortium name="The Broad Institute Genome Sequencing Center for Infectious Disease"/>
            <person name="Wu L."/>
            <person name="Ma J."/>
        </authorList>
    </citation>
    <scope>NUCLEOTIDE SEQUENCE [LARGE SCALE GENOMIC DNA]</scope>
    <source>
        <strain evidence="2">JCM 18959</strain>
    </source>
</reference>